<evidence type="ECO:0000259" key="7">
    <source>
        <dbReference type="SMART" id="SM01349"/>
    </source>
</evidence>
<feature type="compositionally biased region" description="Polar residues" evidence="6">
    <location>
        <begin position="628"/>
        <end position="667"/>
    </location>
</feature>
<dbReference type="InterPro" id="IPR016024">
    <property type="entry name" value="ARM-type_fold"/>
</dbReference>
<keyword evidence="3" id="KW-0132">Cell division</keyword>
<dbReference type="OrthoDB" id="46159at2759"/>
<organism evidence="8 9">
    <name type="scientific">Smittium culicis</name>
    <dbReference type="NCBI Taxonomy" id="133412"/>
    <lineage>
        <taxon>Eukaryota</taxon>
        <taxon>Fungi</taxon>
        <taxon>Fungi incertae sedis</taxon>
        <taxon>Zoopagomycota</taxon>
        <taxon>Kickxellomycotina</taxon>
        <taxon>Harpellomycetes</taxon>
        <taxon>Harpellales</taxon>
        <taxon>Legeriomycetaceae</taxon>
        <taxon>Smittium</taxon>
    </lineage>
</organism>
<feature type="region of interest" description="Disordered" evidence="6">
    <location>
        <begin position="358"/>
        <end position="388"/>
    </location>
</feature>
<evidence type="ECO:0000256" key="4">
    <source>
        <dbReference type="ARBA" id="ARBA00022701"/>
    </source>
</evidence>
<dbReference type="Gene3D" id="1.25.10.10">
    <property type="entry name" value="Leucine-rich Repeat Variant"/>
    <property type="match status" value="2"/>
</dbReference>
<protein>
    <submittedName>
        <fullName evidence="8">Protein stu-1</fullName>
    </submittedName>
</protein>
<feature type="compositionally biased region" description="Polar residues" evidence="6">
    <location>
        <begin position="731"/>
        <end position="741"/>
    </location>
</feature>
<comment type="subcellular location">
    <subcellularLocation>
        <location evidence="1">Cytoplasm</location>
        <location evidence="1">Cytoskeleton</location>
        <location evidence="1">Spindle</location>
    </subcellularLocation>
</comment>
<accession>A0A1R1Y1J4</accession>
<evidence type="ECO:0000313" key="8">
    <source>
        <dbReference type="EMBL" id="OMJ20827.1"/>
    </source>
</evidence>
<dbReference type="SUPFAM" id="SSF48371">
    <property type="entry name" value="ARM repeat"/>
    <property type="match status" value="1"/>
</dbReference>
<dbReference type="SMART" id="SM01349">
    <property type="entry name" value="TOG"/>
    <property type="match status" value="2"/>
</dbReference>
<comment type="similarity">
    <text evidence="2">Belongs to the CLASP family.</text>
</comment>
<sequence>MSSDQRIADEISRSLMQGGSIDKKVSELNRINDILLKPNSRLPDKSFEKLIISISQSLNTSQSRVCLAALETCSSLITSLNNYSSYHIYSSVLNFIVKALISRLGDVKLEIRSQSVFILGKIFDSIDCIISQETLSNYSTQSTLIDSPPNSYYPNDSLSQKSQSTDPNPYSNLLNVYENTIISLAFSHKTSRVKEMALHWVFQTTVDYQNFLPSTYIEAIVDLLFDFNDSVRNAAKIILQNIYNLRPEIQQKIVDEISQRKNIKPNFISEITLTRRPSSSLRAANVASPYREGLFNRGLSSRANSQFDSDHQRSATQDFSAIKSKEANKYFRSGSELGFRNNETRMSTLTPDIKKTISDRFAQSNKPPSSYKLPSLDKKSKPSYNQISPTKSSVSDVIPLFLDSHKALEREFGQRAVFFEGKESEENWSNREKSINYFRRIIYGNSPTDYPNDLYRELKKILPSLLKALTSLRTTLSTITIKLFEEIITHFSDKSSLFFDFIFENLLSLCSTTKKLLYQSAVSSLSVIIGSVPINEKPLKLLSKNLDSKNIPLRQSSITISAYLLFKRDFEVSSSLGKLVPHFSKLIHVGINDSSLPIRNESKSLYNHILQYHQDLADMIYNESNQSTKSSLSKLQGNKHTPVTSLKKQSLPTKSSPGMRSTKLSNTSQQQSSPTSVIVSRQNSLEKNKYSRSPYISAPKSLPKYNDSPLNNSRKLSNSDKYFPLPRDSIDSPSLKQSRNKSSFDRSPNKRNVQSQSSKLEYSAARSFTPTIESNSRKTTHPQNNMLSNYEHDLSNRLKNSSFVTDYNSLVRKEIYSPSVSTSKTPPRNLFSPNSSINKSPFDMQANIINNNHLQNKSSLDQYPIINSYDLFAGNSQEIINDCKIIIDNKPIGISISNYNDLSASDKLELLTNYNCFDSIYSSFGFSEPQDELVNSTIYEYFSTQLVIESFISKTNKDQAPNEVLKKLKLLSRYIKSDSSSWLWELQPLPLLNLDAPITSQSFSIRDLLYFNKNESLFARFASAILEALRLPLSINLELSQHLAALDQSRLLVRRKGHLVTDYNDANKLFWELLRFKAFNDQSVVGSTDATLDQILISFNKKVMLDLLKSLLRRCPLPEISYIYESGSEPTERSFSSECDLKPELVTPRLDDPYNILNSTRVLGYGLDILSSYISKFYSEELLDITEFMIYLIKAMYHPRSTVRESAVFTTIALKEKLKISDSVFSEILNNQTLIVDLSQPENGEAETEEQTSFTAYLEKYAELLDSNYKSLSQADRKFFSFLLLLDKNHRNLVTLVSAD</sequence>
<evidence type="ECO:0000256" key="6">
    <source>
        <dbReference type="SAM" id="MobiDB-lite"/>
    </source>
</evidence>
<feature type="region of interest" description="Disordered" evidence="6">
    <location>
        <begin position="628"/>
        <end position="786"/>
    </location>
</feature>
<comment type="caution">
    <text evidence="8">The sequence shown here is derived from an EMBL/GenBank/DDBJ whole genome shotgun (WGS) entry which is preliminary data.</text>
</comment>
<keyword evidence="9" id="KW-1185">Reference proteome</keyword>
<dbReference type="STRING" id="133412.A0A1R1Y1J4"/>
<evidence type="ECO:0000256" key="1">
    <source>
        <dbReference type="ARBA" id="ARBA00004186"/>
    </source>
</evidence>
<dbReference type="InterPro" id="IPR011989">
    <property type="entry name" value="ARM-like"/>
</dbReference>
<dbReference type="GO" id="GO:0051301">
    <property type="term" value="P:cell division"/>
    <property type="evidence" value="ECO:0007669"/>
    <property type="project" value="UniProtKB-KW"/>
</dbReference>
<gene>
    <name evidence="8" type="ORF">AYI70_g3859</name>
</gene>
<feature type="compositionally biased region" description="Polar residues" evidence="6">
    <location>
        <begin position="708"/>
        <end position="720"/>
    </location>
</feature>
<dbReference type="Pfam" id="PF12348">
    <property type="entry name" value="CLASP_N"/>
    <property type="match status" value="1"/>
</dbReference>
<evidence type="ECO:0000256" key="5">
    <source>
        <dbReference type="ARBA" id="ARBA00022776"/>
    </source>
</evidence>
<keyword evidence="5" id="KW-0498">Mitosis</keyword>
<feature type="domain" description="TOG" evidence="7">
    <location>
        <begin position="4"/>
        <end position="266"/>
    </location>
</feature>
<dbReference type="GO" id="GO:0005874">
    <property type="term" value="C:microtubule"/>
    <property type="evidence" value="ECO:0007669"/>
    <property type="project" value="UniProtKB-KW"/>
</dbReference>
<evidence type="ECO:0000256" key="2">
    <source>
        <dbReference type="ARBA" id="ARBA00009549"/>
    </source>
</evidence>
<name>A0A1R1Y1J4_9FUNG</name>
<proteinExistence type="inferred from homology"/>
<feature type="compositionally biased region" description="Polar residues" evidence="6">
    <location>
        <begin position="750"/>
        <end position="774"/>
    </location>
</feature>
<dbReference type="Proteomes" id="UP000187283">
    <property type="component" value="Unassembled WGS sequence"/>
</dbReference>
<dbReference type="GO" id="GO:0005819">
    <property type="term" value="C:spindle"/>
    <property type="evidence" value="ECO:0007669"/>
    <property type="project" value="UniProtKB-SubCell"/>
</dbReference>
<dbReference type="InterPro" id="IPR024395">
    <property type="entry name" value="CLASP_N_dom"/>
</dbReference>
<feature type="domain" description="TOG" evidence="7">
    <location>
        <begin position="403"/>
        <end position="646"/>
    </location>
</feature>
<reference evidence="8 9" key="1">
    <citation type="submission" date="2017-01" db="EMBL/GenBank/DDBJ databases">
        <authorList>
            <person name="Mah S.A."/>
            <person name="Swanson W.J."/>
            <person name="Moy G.W."/>
            <person name="Vacquier V.D."/>
        </authorList>
    </citation>
    <scope>NUCLEOTIDE SEQUENCE [LARGE SCALE GENOMIC DNA]</scope>
    <source>
        <strain evidence="8 9">GSMNP</strain>
    </source>
</reference>
<evidence type="ECO:0000256" key="3">
    <source>
        <dbReference type="ARBA" id="ARBA00022618"/>
    </source>
</evidence>
<dbReference type="EMBL" id="LSSN01001147">
    <property type="protein sequence ID" value="OMJ20827.1"/>
    <property type="molecule type" value="Genomic_DNA"/>
</dbReference>
<evidence type="ECO:0000313" key="9">
    <source>
        <dbReference type="Proteomes" id="UP000187283"/>
    </source>
</evidence>
<dbReference type="InterPro" id="IPR034085">
    <property type="entry name" value="TOG"/>
</dbReference>
<feature type="compositionally biased region" description="Polar residues" evidence="6">
    <location>
        <begin position="674"/>
        <end position="683"/>
    </location>
</feature>
<keyword evidence="4" id="KW-0493">Microtubule</keyword>
<keyword evidence="5" id="KW-0131">Cell cycle</keyword>